<protein>
    <submittedName>
        <fullName evidence="2">Uncharacterized protein</fullName>
    </submittedName>
</protein>
<accession>A0A0G4LX42</accession>
<feature type="region of interest" description="Disordered" evidence="1">
    <location>
        <begin position="1"/>
        <end position="22"/>
    </location>
</feature>
<proteinExistence type="predicted"/>
<dbReference type="EMBL" id="CVQH01020229">
    <property type="protein sequence ID" value="CRK26597.1"/>
    <property type="molecule type" value="Genomic_DNA"/>
</dbReference>
<evidence type="ECO:0000313" key="3">
    <source>
        <dbReference type="Proteomes" id="UP000044602"/>
    </source>
</evidence>
<feature type="non-terminal residue" evidence="2">
    <location>
        <position position="188"/>
    </location>
</feature>
<name>A0A0G4LX42_VERLO</name>
<feature type="compositionally biased region" description="Basic and acidic residues" evidence="1">
    <location>
        <begin position="136"/>
        <end position="145"/>
    </location>
</feature>
<dbReference type="AlphaFoldDB" id="A0A0G4LX42"/>
<gene>
    <name evidence="2" type="ORF">BN1708_014592</name>
</gene>
<evidence type="ECO:0000313" key="2">
    <source>
        <dbReference type="EMBL" id="CRK26597.1"/>
    </source>
</evidence>
<organism evidence="2 3">
    <name type="scientific">Verticillium longisporum</name>
    <name type="common">Verticillium dahliae var. longisporum</name>
    <dbReference type="NCBI Taxonomy" id="100787"/>
    <lineage>
        <taxon>Eukaryota</taxon>
        <taxon>Fungi</taxon>
        <taxon>Dikarya</taxon>
        <taxon>Ascomycota</taxon>
        <taxon>Pezizomycotina</taxon>
        <taxon>Sordariomycetes</taxon>
        <taxon>Hypocreomycetidae</taxon>
        <taxon>Glomerellales</taxon>
        <taxon>Plectosphaerellaceae</taxon>
        <taxon>Verticillium</taxon>
    </lineage>
</organism>
<sequence>MPSTFSRLPSCDPSDRQDHAFESPNQDVQAPVICNHLSTDGCDPGHHALSQPSLNIVFHGIAHPAMCQDGPFACRECCLCRQVLGAICRDAHLVSLDRRIRLAAGIIETRCMVRRQLRRLQLHIRIRQRMGHPLIHTDRPAEHHPLASIRRRPRQRRIAQPESLARQQAPLSIHPMQDHIESLALLSY</sequence>
<reference evidence="2 3" key="1">
    <citation type="submission" date="2015-05" db="EMBL/GenBank/DDBJ databases">
        <authorList>
            <person name="Wang D.B."/>
            <person name="Wang M."/>
        </authorList>
    </citation>
    <scope>NUCLEOTIDE SEQUENCE [LARGE SCALE GENOMIC DNA]</scope>
    <source>
        <strain evidence="2">VL1</strain>
    </source>
</reference>
<evidence type="ECO:0000256" key="1">
    <source>
        <dbReference type="SAM" id="MobiDB-lite"/>
    </source>
</evidence>
<dbReference type="Proteomes" id="UP000044602">
    <property type="component" value="Unassembled WGS sequence"/>
</dbReference>
<keyword evidence="3" id="KW-1185">Reference proteome</keyword>
<feature type="region of interest" description="Disordered" evidence="1">
    <location>
        <begin position="136"/>
        <end position="171"/>
    </location>
</feature>